<feature type="compositionally biased region" description="Polar residues" evidence="1">
    <location>
        <begin position="157"/>
        <end position="172"/>
    </location>
</feature>
<comment type="caution">
    <text evidence="2">The sequence shown here is derived from an EMBL/GenBank/DDBJ whole genome shotgun (WGS) entry which is preliminary data.</text>
</comment>
<evidence type="ECO:0000256" key="1">
    <source>
        <dbReference type="SAM" id="MobiDB-lite"/>
    </source>
</evidence>
<feature type="compositionally biased region" description="Low complexity" evidence="1">
    <location>
        <begin position="800"/>
        <end position="822"/>
    </location>
</feature>
<feature type="compositionally biased region" description="Polar residues" evidence="1">
    <location>
        <begin position="893"/>
        <end position="906"/>
    </location>
</feature>
<dbReference type="STRING" id="573508.A0A1E3BN94"/>
<name>A0A1E3BN94_ASPCR</name>
<feature type="region of interest" description="Disordered" evidence="1">
    <location>
        <begin position="255"/>
        <end position="603"/>
    </location>
</feature>
<feature type="compositionally biased region" description="Polar residues" evidence="1">
    <location>
        <begin position="445"/>
        <end position="489"/>
    </location>
</feature>
<feature type="compositionally biased region" description="Low complexity" evidence="1">
    <location>
        <begin position="871"/>
        <end position="881"/>
    </location>
</feature>
<feature type="compositionally biased region" description="Polar residues" evidence="1">
    <location>
        <begin position="546"/>
        <end position="555"/>
    </location>
</feature>
<proteinExistence type="predicted"/>
<organism evidence="2 3">
    <name type="scientific">Aspergillus cristatus</name>
    <name type="common">Chinese Fuzhuan brick tea-fermentation fungus</name>
    <name type="synonym">Eurotium cristatum</name>
    <dbReference type="NCBI Taxonomy" id="573508"/>
    <lineage>
        <taxon>Eukaryota</taxon>
        <taxon>Fungi</taxon>
        <taxon>Dikarya</taxon>
        <taxon>Ascomycota</taxon>
        <taxon>Pezizomycotina</taxon>
        <taxon>Eurotiomycetes</taxon>
        <taxon>Eurotiomycetidae</taxon>
        <taxon>Eurotiales</taxon>
        <taxon>Aspergillaceae</taxon>
        <taxon>Aspergillus</taxon>
        <taxon>Aspergillus subgen. Aspergillus</taxon>
    </lineage>
</organism>
<accession>A0A1E3BN94</accession>
<gene>
    <name evidence="2" type="ORF">SI65_03224</name>
</gene>
<feature type="region of interest" description="Disordered" evidence="1">
    <location>
        <begin position="918"/>
        <end position="1035"/>
    </location>
</feature>
<feature type="compositionally biased region" description="Polar residues" evidence="1">
    <location>
        <begin position="632"/>
        <end position="649"/>
    </location>
</feature>
<evidence type="ECO:0000313" key="2">
    <source>
        <dbReference type="EMBL" id="ODM22378.1"/>
    </source>
</evidence>
<feature type="compositionally biased region" description="Polar residues" evidence="1">
    <location>
        <begin position="564"/>
        <end position="574"/>
    </location>
</feature>
<dbReference type="VEuPathDB" id="FungiDB:SI65_03224"/>
<feature type="compositionally biased region" description="Low complexity" evidence="1">
    <location>
        <begin position="355"/>
        <end position="372"/>
    </location>
</feature>
<dbReference type="Proteomes" id="UP000094569">
    <property type="component" value="Unassembled WGS sequence"/>
</dbReference>
<feature type="compositionally biased region" description="Polar residues" evidence="1">
    <location>
        <begin position="966"/>
        <end position="994"/>
    </location>
</feature>
<feature type="region of interest" description="Disordered" evidence="1">
    <location>
        <begin position="743"/>
        <end position="763"/>
    </location>
</feature>
<feature type="compositionally biased region" description="Basic and acidic residues" evidence="1">
    <location>
        <begin position="201"/>
        <end position="223"/>
    </location>
</feature>
<feature type="compositionally biased region" description="Polar residues" evidence="1">
    <location>
        <begin position="331"/>
        <end position="354"/>
    </location>
</feature>
<feature type="region of interest" description="Disordered" evidence="1">
    <location>
        <begin position="138"/>
        <end position="227"/>
    </location>
</feature>
<sequence>MEPAKLDPAAAERLRKLQLADLGTARREHISTTDGRKVKEIHPAHIEATRMTNLVGSEAQKAAQVNKARLAGWANVYKEIGDTEDLEHLDNLLDGQSHRARLGALIFASGGQAYTKSATRKDNFLKVAETDYGRGNGKRAYSAGRGGGVMGTRGRKSTTPSPNTTSVRTSKQGAVMKIGRHVVEAPGRSQLDPALDSNNDPYKKSREELKARSKPGDGGEKTNIRTRRPIVGDYARILSPPESFLAIARSMINTETSDDTPAPGPQTPETRPAGPPKKSNSPTKDDRVTPERGPDTPKIAKRVVVQLKEAPKTPPFHSPAAAKAQISATATNTPVKATTSKANIPTAPASTSTMPSKVKASTSSNSATNTPVKATTLKANVPAASAPPASPPTKGMPSKANASAAPTSPISMRTIPKTSVTATSANTPTKGTASKANVPAASAWSARTPTAPKSNIHSVSSSPTNAQSNVPAISVSSAKTPVQSTSSKANDAATPVLSASTAAKGTAPKAGVSAASASPASEHRDSKPTSSVHPEKSSAPGLISKQIANAESHTANKPIGQLRPSASQDVTATKTESEPVKANVERTEELLLDFGTTPPGSSPLSNFMASPAIQDLEGIDFRHPSDSVAAHGSTTLNSTESPEQQSNGPSIADYQREISLLSALLESTSLGDLGVEFCERLKQCKKELEELCQAQQSGSSAVNTPVKHERISSISPLDSASVRLRQAVTAPPFYPRVSSFSGYRSPTNSISSDSTAPSSTPVPTRRVAIPIRAPPAAAEPESTFDHIFGDHLLPGRRSRTTSSLREVSSTSRTSSDEPSTTEVSFSIPPRETALKSVNIPVFESNKRIELSTQPEASNHVPLPQIVESKSRGPSASSASGALEVPGNRPTPHVGSSMQKTEPAVSSLTQYIHAVEPPAKTHARSASSSQNTEPVVGRVTSAARESSVPSQRPPITTISKDVKQPESKFTSMSQSIHAAPKESTSQPAPVSSPLGQSVHAHPQVVPATRQPVPVGPKTVSKVGSTLGGLMSSRYAS</sequence>
<feature type="compositionally biased region" description="Basic and acidic residues" evidence="1">
    <location>
        <begin position="575"/>
        <end position="589"/>
    </location>
</feature>
<dbReference type="AlphaFoldDB" id="A0A1E3BN94"/>
<protein>
    <submittedName>
        <fullName evidence="2">Uncharacterized protein</fullName>
    </submittedName>
</protein>
<dbReference type="OrthoDB" id="5372553at2759"/>
<feature type="region of interest" description="Disordered" evidence="1">
    <location>
        <begin position="623"/>
        <end position="650"/>
    </location>
</feature>
<feature type="compositionally biased region" description="Polar residues" evidence="1">
    <location>
        <begin position="942"/>
        <end position="958"/>
    </location>
</feature>
<feature type="region of interest" description="Disordered" evidence="1">
    <location>
        <begin position="867"/>
        <end position="906"/>
    </location>
</feature>
<feature type="compositionally biased region" description="Low complexity" evidence="1">
    <location>
        <begin position="747"/>
        <end position="763"/>
    </location>
</feature>
<feature type="compositionally biased region" description="Polar residues" evidence="1">
    <location>
        <begin position="923"/>
        <end position="932"/>
    </location>
</feature>
<feature type="region of interest" description="Disordered" evidence="1">
    <location>
        <begin position="776"/>
        <end position="828"/>
    </location>
</feature>
<evidence type="ECO:0000313" key="3">
    <source>
        <dbReference type="Proteomes" id="UP000094569"/>
    </source>
</evidence>
<feature type="compositionally biased region" description="Basic and acidic residues" evidence="1">
    <location>
        <begin position="283"/>
        <end position="295"/>
    </location>
</feature>
<reference evidence="2 3" key="1">
    <citation type="journal article" date="2016" name="BMC Genomics">
        <title>Comparative genomic and transcriptomic analyses of the Fuzhuan brick tea-fermentation fungus Aspergillus cristatus.</title>
        <authorList>
            <person name="Ge Y."/>
            <person name="Wang Y."/>
            <person name="Liu Y."/>
            <person name="Tan Y."/>
            <person name="Ren X."/>
            <person name="Zhang X."/>
            <person name="Hyde K.D."/>
            <person name="Liu Y."/>
            <person name="Liu Z."/>
        </authorList>
    </citation>
    <scope>NUCLEOTIDE SEQUENCE [LARGE SCALE GENOMIC DNA]</scope>
    <source>
        <strain evidence="2 3">GZAAS20.1005</strain>
    </source>
</reference>
<feature type="compositionally biased region" description="Polar residues" evidence="1">
    <location>
        <begin position="400"/>
        <end position="435"/>
    </location>
</feature>
<keyword evidence="3" id="KW-1185">Reference proteome</keyword>
<feature type="compositionally biased region" description="Low complexity" evidence="1">
    <location>
        <begin position="320"/>
        <end position="330"/>
    </location>
</feature>
<dbReference type="EMBL" id="JXNT01000002">
    <property type="protein sequence ID" value="ODM22378.1"/>
    <property type="molecule type" value="Genomic_DNA"/>
</dbReference>